<feature type="domain" description="Knr4/Smi1-like" evidence="1">
    <location>
        <begin position="33"/>
        <end position="184"/>
    </location>
</feature>
<reference evidence="2" key="1">
    <citation type="submission" date="2020-10" db="EMBL/GenBank/DDBJ databases">
        <authorList>
            <person name="Gilroy R."/>
        </authorList>
    </citation>
    <scope>NUCLEOTIDE SEQUENCE</scope>
    <source>
        <strain evidence="2">ChiSjej1B19-7085</strain>
    </source>
</reference>
<reference evidence="2" key="2">
    <citation type="journal article" date="2021" name="PeerJ">
        <title>Extensive microbial diversity within the chicken gut microbiome revealed by metagenomics and culture.</title>
        <authorList>
            <person name="Gilroy R."/>
            <person name="Ravi A."/>
            <person name="Getino M."/>
            <person name="Pursley I."/>
            <person name="Horton D.L."/>
            <person name="Alikhan N.F."/>
            <person name="Baker D."/>
            <person name="Gharbi K."/>
            <person name="Hall N."/>
            <person name="Watson M."/>
            <person name="Adriaenssens E.M."/>
            <person name="Foster-Nyarko E."/>
            <person name="Jarju S."/>
            <person name="Secka A."/>
            <person name="Antonio M."/>
            <person name="Oren A."/>
            <person name="Chaudhuri R.R."/>
            <person name="La Ragione R."/>
            <person name="Hildebrand F."/>
            <person name="Pallen M.J."/>
        </authorList>
    </citation>
    <scope>NUCLEOTIDE SEQUENCE</scope>
    <source>
        <strain evidence="2">ChiSjej1B19-7085</strain>
    </source>
</reference>
<dbReference type="InterPro" id="IPR037883">
    <property type="entry name" value="Knr4/Smi1-like_sf"/>
</dbReference>
<evidence type="ECO:0000313" key="3">
    <source>
        <dbReference type="Proteomes" id="UP000886785"/>
    </source>
</evidence>
<evidence type="ECO:0000259" key="1">
    <source>
        <dbReference type="SMART" id="SM00860"/>
    </source>
</evidence>
<dbReference type="Proteomes" id="UP000886785">
    <property type="component" value="Unassembled WGS sequence"/>
</dbReference>
<name>A0A9D1DPA0_9FIRM</name>
<dbReference type="SMART" id="SM00860">
    <property type="entry name" value="SMI1_KNR4"/>
    <property type="match status" value="1"/>
</dbReference>
<dbReference type="InterPro" id="IPR018958">
    <property type="entry name" value="Knr4/Smi1-like_dom"/>
</dbReference>
<proteinExistence type="predicted"/>
<dbReference type="AlphaFoldDB" id="A0A9D1DPA0"/>
<dbReference type="Pfam" id="PF09346">
    <property type="entry name" value="SMI1_KNR4"/>
    <property type="match status" value="1"/>
</dbReference>
<dbReference type="SUPFAM" id="SSF160631">
    <property type="entry name" value="SMI1/KNR4-like"/>
    <property type="match status" value="1"/>
</dbReference>
<sequence>MNLAEEYLAQLEAAYRGSDEWEEWLHFYHASHGASAEDLAALRSAYPDLPDSLADLLSLVDGSYFRDYGGEKFAVYMLGSDIPEYPYYLLSAAEMLADQTMIADTYDFFWEPDFRDALDERISDTLSGIRWLHFSDCMNNGGTSQLFIDFTPSPKGKKGQIVRYLHDPDEFAVIADSFDDYLRDIMAARFDFI</sequence>
<organism evidence="2 3">
    <name type="scientific">Candidatus Gallacutalibacter pullicola</name>
    <dbReference type="NCBI Taxonomy" id="2840830"/>
    <lineage>
        <taxon>Bacteria</taxon>
        <taxon>Bacillati</taxon>
        <taxon>Bacillota</taxon>
        <taxon>Clostridia</taxon>
        <taxon>Eubacteriales</taxon>
        <taxon>Candidatus Gallacutalibacter</taxon>
    </lineage>
</organism>
<dbReference type="EMBL" id="DVHF01000034">
    <property type="protein sequence ID" value="HIR56547.1"/>
    <property type="molecule type" value="Genomic_DNA"/>
</dbReference>
<protein>
    <submittedName>
        <fullName evidence="2">SMI1/KNR4 family protein</fullName>
    </submittedName>
</protein>
<gene>
    <name evidence="2" type="ORF">IAA54_02680</name>
</gene>
<evidence type="ECO:0000313" key="2">
    <source>
        <dbReference type="EMBL" id="HIR56547.1"/>
    </source>
</evidence>
<comment type="caution">
    <text evidence="2">The sequence shown here is derived from an EMBL/GenBank/DDBJ whole genome shotgun (WGS) entry which is preliminary data.</text>
</comment>
<accession>A0A9D1DPA0</accession>